<feature type="binding site" evidence="15">
    <location>
        <begin position="37"/>
        <end position="44"/>
    </location>
    <ligand>
        <name>ATP</name>
        <dbReference type="ChEBI" id="CHEBI:30616"/>
    </ligand>
</feature>
<evidence type="ECO:0000313" key="19">
    <source>
        <dbReference type="Proteomes" id="UP000292373"/>
    </source>
</evidence>
<dbReference type="GO" id="GO:0033202">
    <property type="term" value="C:DNA helicase complex"/>
    <property type="evidence" value="ECO:0007669"/>
    <property type="project" value="TreeGrafter"/>
</dbReference>
<evidence type="ECO:0000259" key="17">
    <source>
        <dbReference type="PROSITE" id="PS51217"/>
    </source>
</evidence>
<evidence type="ECO:0000256" key="5">
    <source>
        <dbReference type="ARBA" id="ARBA00022801"/>
    </source>
</evidence>
<dbReference type="PROSITE" id="PS51217">
    <property type="entry name" value="UVRD_HELICASE_CTER"/>
    <property type="match status" value="1"/>
</dbReference>
<keyword evidence="6 15" id="KW-0347">Helicase</keyword>
<evidence type="ECO:0000256" key="14">
    <source>
        <dbReference type="ARBA" id="ARBA00048988"/>
    </source>
</evidence>
<dbReference type="PROSITE" id="PS51198">
    <property type="entry name" value="UVRD_HELICASE_ATP_BIND"/>
    <property type="match status" value="1"/>
</dbReference>
<dbReference type="Gene3D" id="1.10.10.160">
    <property type="match status" value="1"/>
</dbReference>
<comment type="catalytic activity">
    <reaction evidence="14">
        <text>ATP + H2O = ADP + phosphate + H(+)</text>
        <dbReference type="Rhea" id="RHEA:13065"/>
        <dbReference type="ChEBI" id="CHEBI:15377"/>
        <dbReference type="ChEBI" id="CHEBI:15378"/>
        <dbReference type="ChEBI" id="CHEBI:30616"/>
        <dbReference type="ChEBI" id="CHEBI:43474"/>
        <dbReference type="ChEBI" id="CHEBI:456216"/>
        <dbReference type="EC" id="5.6.2.4"/>
    </reaction>
</comment>
<dbReference type="Pfam" id="PF00580">
    <property type="entry name" value="UvrD-helicase"/>
    <property type="match status" value="1"/>
</dbReference>
<dbReference type="InterPro" id="IPR013986">
    <property type="entry name" value="DExx_box_DNA_helicase_dom_sf"/>
</dbReference>
<dbReference type="GO" id="GO:0043138">
    <property type="term" value="F:3'-5' DNA helicase activity"/>
    <property type="evidence" value="ECO:0007669"/>
    <property type="project" value="UniProtKB-EC"/>
</dbReference>
<dbReference type="PANTHER" id="PTHR11070:SF55">
    <property type="entry name" value="DNA 3'-5' HELICASE"/>
    <property type="match status" value="1"/>
</dbReference>
<dbReference type="Gene3D" id="3.90.320.10">
    <property type="match status" value="1"/>
</dbReference>
<dbReference type="OrthoDB" id="9806690at2"/>
<dbReference type="InterPro" id="IPR014017">
    <property type="entry name" value="DNA_helicase_UvrD-like_C"/>
</dbReference>
<proteinExistence type="inferred from homology"/>
<evidence type="ECO:0000256" key="12">
    <source>
        <dbReference type="ARBA" id="ARBA00034617"/>
    </source>
</evidence>
<dbReference type="InterPro" id="IPR000212">
    <property type="entry name" value="DNA_helicase_UvrD/REP"/>
</dbReference>
<evidence type="ECO:0000256" key="8">
    <source>
        <dbReference type="ARBA" id="ARBA00022840"/>
    </source>
</evidence>
<keyword evidence="5 15" id="KW-0378">Hydrolase</keyword>
<feature type="domain" description="UvrD-like helicase C-terminal" evidence="17">
    <location>
        <begin position="352"/>
        <end position="661"/>
    </location>
</feature>
<name>A0A4Q9KDE6_9ACTN</name>
<dbReference type="SUPFAM" id="SSF52980">
    <property type="entry name" value="Restriction endonuclease-like"/>
    <property type="match status" value="1"/>
</dbReference>
<evidence type="ECO:0000256" key="9">
    <source>
        <dbReference type="ARBA" id="ARBA00023125"/>
    </source>
</evidence>
<dbReference type="EMBL" id="SDMQ01000007">
    <property type="protein sequence ID" value="TBT84675.1"/>
    <property type="molecule type" value="Genomic_DNA"/>
</dbReference>
<evidence type="ECO:0000256" key="10">
    <source>
        <dbReference type="ARBA" id="ARBA00023204"/>
    </source>
</evidence>
<dbReference type="Pfam" id="PF12705">
    <property type="entry name" value="PDDEXK_1"/>
    <property type="match status" value="1"/>
</dbReference>
<dbReference type="InterPro" id="IPR014016">
    <property type="entry name" value="UvrD-like_ATP-bd"/>
</dbReference>
<keyword evidence="4" id="KW-0227">DNA damage</keyword>
<gene>
    <name evidence="18" type="ORF">ET989_08420</name>
</gene>
<dbReference type="GO" id="GO:0003677">
    <property type="term" value="F:DNA binding"/>
    <property type="evidence" value="ECO:0007669"/>
    <property type="project" value="UniProtKB-KW"/>
</dbReference>
<evidence type="ECO:0000256" key="1">
    <source>
        <dbReference type="ARBA" id="ARBA00009922"/>
    </source>
</evidence>
<keyword evidence="10" id="KW-0234">DNA repair</keyword>
<keyword evidence="7" id="KW-0269">Exonuclease</keyword>
<comment type="caution">
    <text evidence="18">The sequence shown here is derived from an EMBL/GenBank/DDBJ whole genome shotgun (WGS) entry which is preliminary data.</text>
</comment>
<keyword evidence="2" id="KW-0540">Nuclease</keyword>
<dbReference type="GO" id="GO:0005524">
    <property type="term" value="F:ATP binding"/>
    <property type="evidence" value="ECO:0007669"/>
    <property type="project" value="UniProtKB-UniRule"/>
</dbReference>
<dbReference type="InterPro" id="IPR038726">
    <property type="entry name" value="PDDEXK_AddAB-type"/>
</dbReference>
<dbReference type="InterPro" id="IPR011335">
    <property type="entry name" value="Restrct_endonuc-II-like"/>
</dbReference>
<dbReference type="PANTHER" id="PTHR11070">
    <property type="entry name" value="UVRD / RECB / PCRA DNA HELICASE FAMILY MEMBER"/>
    <property type="match status" value="1"/>
</dbReference>
<evidence type="ECO:0000256" key="13">
    <source>
        <dbReference type="ARBA" id="ARBA00034808"/>
    </source>
</evidence>
<comment type="similarity">
    <text evidence="1">Belongs to the helicase family. UvrD subfamily.</text>
</comment>
<keyword evidence="9" id="KW-0238">DNA-binding</keyword>
<dbReference type="Pfam" id="PF13361">
    <property type="entry name" value="UvrD_C"/>
    <property type="match status" value="2"/>
</dbReference>
<evidence type="ECO:0000256" key="15">
    <source>
        <dbReference type="PROSITE-ProRule" id="PRU00560"/>
    </source>
</evidence>
<dbReference type="CDD" id="cd17932">
    <property type="entry name" value="DEXQc_UvrD"/>
    <property type="match status" value="1"/>
</dbReference>
<accession>A0A4Q9KDE6</accession>
<evidence type="ECO:0000259" key="16">
    <source>
        <dbReference type="PROSITE" id="PS51198"/>
    </source>
</evidence>
<dbReference type="SUPFAM" id="SSF52540">
    <property type="entry name" value="P-loop containing nucleoside triphosphate hydrolases"/>
    <property type="match status" value="1"/>
</dbReference>
<feature type="domain" description="UvrD-like helicase ATP-binding" evidence="16">
    <location>
        <begin position="16"/>
        <end position="351"/>
    </location>
</feature>
<evidence type="ECO:0000256" key="3">
    <source>
        <dbReference type="ARBA" id="ARBA00022741"/>
    </source>
</evidence>
<evidence type="ECO:0000256" key="4">
    <source>
        <dbReference type="ARBA" id="ARBA00022763"/>
    </source>
</evidence>
<dbReference type="InterPro" id="IPR011604">
    <property type="entry name" value="PDDEXK-like_dom_sf"/>
</dbReference>
<evidence type="ECO:0000313" key="18">
    <source>
        <dbReference type="EMBL" id="TBT84675.1"/>
    </source>
</evidence>
<dbReference type="AlphaFoldDB" id="A0A4Q9KDE6"/>
<dbReference type="GO" id="GO:0000725">
    <property type="term" value="P:recombinational repair"/>
    <property type="evidence" value="ECO:0007669"/>
    <property type="project" value="TreeGrafter"/>
</dbReference>
<evidence type="ECO:0000256" key="7">
    <source>
        <dbReference type="ARBA" id="ARBA00022839"/>
    </source>
</evidence>
<dbReference type="RefSeq" id="WP_131168097.1">
    <property type="nucleotide sequence ID" value="NZ_SDMQ01000007.1"/>
</dbReference>
<keyword evidence="11" id="KW-0413">Isomerase</keyword>
<dbReference type="InterPro" id="IPR027417">
    <property type="entry name" value="P-loop_NTPase"/>
</dbReference>
<evidence type="ECO:0000256" key="6">
    <source>
        <dbReference type="ARBA" id="ARBA00022806"/>
    </source>
</evidence>
<comment type="catalytic activity">
    <reaction evidence="12">
        <text>Couples ATP hydrolysis with the unwinding of duplex DNA by translocating in the 3'-5' direction.</text>
        <dbReference type="EC" id="5.6.2.4"/>
    </reaction>
</comment>
<dbReference type="Gene3D" id="1.10.486.10">
    <property type="entry name" value="PCRA, domain 4"/>
    <property type="match status" value="1"/>
</dbReference>
<dbReference type="GO" id="GO:0005829">
    <property type="term" value="C:cytosol"/>
    <property type="evidence" value="ECO:0007669"/>
    <property type="project" value="TreeGrafter"/>
</dbReference>
<keyword evidence="3 15" id="KW-0547">Nucleotide-binding</keyword>
<evidence type="ECO:0000256" key="2">
    <source>
        <dbReference type="ARBA" id="ARBA00022722"/>
    </source>
</evidence>
<organism evidence="18 19">
    <name type="scientific">Propioniciclava sinopodophylli</name>
    <dbReference type="NCBI Taxonomy" id="1837344"/>
    <lineage>
        <taxon>Bacteria</taxon>
        <taxon>Bacillati</taxon>
        <taxon>Actinomycetota</taxon>
        <taxon>Actinomycetes</taxon>
        <taxon>Propionibacteriales</taxon>
        <taxon>Propionibacteriaceae</taxon>
        <taxon>Propioniciclava</taxon>
    </lineage>
</organism>
<dbReference type="Proteomes" id="UP000292373">
    <property type="component" value="Unassembled WGS sequence"/>
</dbReference>
<keyword evidence="8 15" id="KW-0067">ATP-binding</keyword>
<dbReference type="EC" id="5.6.2.4" evidence="13"/>
<protein>
    <recommendedName>
        <fullName evidence="13">DNA 3'-5' helicase</fullName>
        <ecNumber evidence="13">5.6.2.4</ecNumber>
    </recommendedName>
</protein>
<dbReference type="GO" id="GO:0004527">
    <property type="term" value="F:exonuclease activity"/>
    <property type="evidence" value="ECO:0007669"/>
    <property type="project" value="UniProtKB-KW"/>
</dbReference>
<evidence type="ECO:0000256" key="11">
    <source>
        <dbReference type="ARBA" id="ARBA00023235"/>
    </source>
</evidence>
<dbReference type="Gene3D" id="3.40.50.300">
    <property type="entry name" value="P-loop containing nucleotide triphosphate hydrolases"/>
    <property type="match status" value="3"/>
</dbReference>
<keyword evidence="19" id="KW-1185">Reference proteome</keyword>
<reference evidence="18 19" key="1">
    <citation type="submission" date="2019-01" db="EMBL/GenBank/DDBJ databases">
        <title>Lactibacter flavus gen. nov., sp. nov., a novel bacterium of the family Propionibacteriaceae isolated from raw milk and dairy products.</title>
        <authorList>
            <person name="Huptas C."/>
            <person name="Wenning M."/>
            <person name="Breitenwieser F."/>
            <person name="Doll E."/>
            <person name="Von Neubeck M."/>
            <person name="Busse H.-J."/>
            <person name="Scherer S."/>
        </authorList>
    </citation>
    <scope>NUCLEOTIDE SEQUENCE [LARGE SCALE GENOMIC DNA]</scope>
    <source>
        <strain evidence="18 19">KCTC 33808</strain>
    </source>
</reference>
<sequence length="1048" mass="110875">MARFTDPRQVSDALGIPFSDQQLTAITAPLAPGVIIAGAGSGKTTVMAARVVWLVGTGQVRPEQVLGLTFTRKAAAELSVRVRDALARAGVVDTDGFDDAGEQLIMTYDAFAARLVADHGLRIGVEGDARMLTGAARFRIASRVVAAAPGPFHQLARLRPESVTDKVLALDGDLASHLVATDAVVAHTVEFLSEVEQSPRSRTKDLYASLKKAAAAAAERVEVAGLVDGYQRLKRELGAVEFADQMGVAAELARTVPSVGALLREQFAVVLLDEYQDTSSAQAELLRALFSGPDAGAGRGHPVTAVGDPCQAIYGWRGAAAANIITFAEQFPNTDGSPATPYALTVNRRSGQQILDAANALSGPLRADEELQWDGIDTDLVAPKGTPPGDIRVATFDTWPGEVAWVADDIAAAHDSGRARSWSDIAVLARRNAHIRPLYAELAARGIPVEIVGLDGLLAVPEVADVVAVLRVLGDATANPDLVRVLTGPRWAIGPADLATLGRRARELAGETRSEEVSAAEEITRIIDTTEAAHAPSLAEALADPGDGPYTAEGRRRLGACAAELAALRPHAGGPVNDLIRRVVTMLGLEVELALRGPGGTRQLDAFVAQVAGYSDVDGDGSLTGLLAWLAAEEDRGVGLEQAVPAASDSVKLLTIHKSKGLEWEHVYLPALADKVFPSDRIQGNWLSASAVLPADLRGDAANVPQLTDVTDPATKQYAEALKAEARRGDDRLAYVAVTRARQHLVSTTHAWSDLKKPRTPSPYLRTLERFAAEVHAEEVSAENPLLGHDSGFPWPAPGDAAARERRREAATAVTRAREGAPVADGAGLLLDEEATVASWDAAADQLLAEAALRRADAALALPPYLSATALIALESDAEGYLAGLARPMPAPPRRAARVGELFHAWLERRFTAAPTLLAEPDEEVRTDAGLAALVEAFESGPFADRTPYATEVPFSLFLAGQVVRGRIDAVFTDAGRTEVVDWKTGRGRPNPLQLAVYRLAWAELQGIGVADVDAAFVDVLTGQVVRPTGLPGRHALERMVGRLAPGR</sequence>